<organism evidence="2 3">
    <name type="scientific">Pseudopedobacter beijingensis</name>
    <dbReference type="NCBI Taxonomy" id="1207056"/>
    <lineage>
        <taxon>Bacteria</taxon>
        <taxon>Pseudomonadati</taxon>
        <taxon>Bacteroidota</taxon>
        <taxon>Sphingobacteriia</taxon>
        <taxon>Sphingobacteriales</taxon>
        <taxon>Sphingobacteriaceae</taxon>
        <taxon>Pseudopedobacter</taxon>
    </lineage>
</organism>
<dbReference type="PROSITE" id="PS51257">
    <property type="entry name" value="PROKAR_LIPOPROTEIN"/>
    <property type="match status" value="1"/>
</dbReference>
<evidence type="ECO:0008006" key="4">
    <source>
        <dbReference type="Google" id="ProtNLM"/>
    </source>
</evidence>
<evidence type="ECO:0000256" key="1">
    <source>
        <dbReference type="SAM" id="Phobius"/>
    </source>
</evidence>
<proteinExistence type="predicted"/>
<protein>
    <recommendedName>
        <fullName evidence="4">Cbb3-type cytochrome oxidase component FixQ</fullName>
    </recommendedName>
</protein>
<accession>A0ABW4IDB2</accession>
<evidence type="ECO:0000313" key="2">
    <source>
        <dbReference type="EMBL" id="MFD1630218.1"/>
    </source>
</evidence>
<keyword evidence="1" id="KW-0472">Membrane</keyword>
<dbReference type="Proteomes" id="UP001597118">
    <property type="component" value="Unassembled WGS sequence"/>
</dbReference>
<comment type="caution">
    <text evidence="2">The sequence shown here is derived from an EMBL/GenBank/DDBJ whole genome shotgun (WGS) entry which is preliminary data.</text>
</comment>
<evidence type="ECO:0000313" key="3">
    <source>
        <dbReference type="Proteomes" id="UP001597118"/>
    </source>
</evidence>
<dbReference type="EMBL" id="JBHUDG010000015">
    <property type="protein sequence ID" value="MFD1630218.1"/>
    <property type="molecule type" value="Genomic_DNA"/>
</dbReference>
<keyword evidence="1" id="KW-0812">Transmembrane</keyword>
<feature type="transmembrane region" description="Helical" evidence="1">
    <location>
        <begin position="46"/>
        <end position="68"/>
    </location>
</feature>
<name>A0ABW4IDB2_9SPHI</name>
<sequence length="84" mass="9468">MKRLFITLPILLLGITTIACPVCEKQQPKILKGITHGTGPQSNWDFVIIAFVVVLVIATLFFSLKFLFKPGEKSEQHIKNLFIN</sequence>
<dbReference type="RefSeq" id="WP_379662594.1">
    <property type="nucleotide sequence ID" value="NZ_JBHUDG010000015.1"/>
</dbReference>
<gene>
    <name evidence="2" type="ORF">ACFSAH_10035</name>
</gene>
<keyword evidence="1" id="KW-1133">Transmembrane helix</keyword>
<reference evidence="3" key="1">
    <citation type="journal article" date="2019" name="Int. J. Syst. Evol. Microbiol.">
        <title>The Global Catalogue of Microorganisms (GCM) 10K type strain sequencing project: providing services to taxonomists for standard genome sequencing and annotation.</title>
        <authorList>
            <consortium name="The Broad Institute Genomics Platform"/>
            <consortium name="The Broad Institute Genome Sequencing Center for Infectious Disease"/>
            <person name="Wu L."/>
            <person name="Ma J."/>
        </authorList>
    </citation>
    <scope>NUCLEOTIDE SEQUENCE [LARGE SCALE GENOMIC DNA]</scope>
    <source>
        <strain evidence="3">CCUG 53762</strain>
    </source>
</reference>
<keyword evidence="3" id="KW-1185">Reference proteome</keyword>